<proteinExistence type="predicted"/>
<dbReference type="AlphaFoldDB" id="A0AAD9GJ97"/>
<evidence type="ECO:0000313" key="2">
    <source>
        <dbReference type="EMBL" id="KAK1939507.1"/>
    </source>
</evidence>
<feature type="compositionally biased region" description="Basic and acidic residues" evidence="1">
    <location>
        <begin position="86"/>
        <end position="101"/>
    </location>
</feature>
<gene>
    <name evidence="2" type="ORF">X943_000583</name>
</gene>
<feature type="region of interest" description="Disordered" evidence="1">
    <location>
        <begin position="58"/>
        <end position="105"/>
    </location>
</feature>
<dbReference type="Proteomes" id="UP001195914">
    <property type="component" value="Unassembled WGS sequence"/>
</dbReference>
<name>A0AAD9GJ97_BABDI</name>
<reference evidence="2" key="2">
    <citation type="submission" date="2021-05" db="EMBL/GenBank/DDBJ databases">
        <authorList>
            <person name="Pain A."/>
        </authorList>
    </citation>
    <scope>NUCLEOTIDE SEQUENCE</scope>
    <source>
        <strain evidence="2">1802A</strain>
    </source>
</reference>
<dbReference type="EMBL" id="JAHBMH010000007">
    <property type="protein sequence ID" value="KAK1939507.1"/>
    <property type="molecule type" value="Genomic_DNA"/>
</dbReference>
<organism evidence="2 3">
    <name type="scientific">Babesia divergens</name>
    <dbReference type="NCBI Taxonomy" id="32595"/>
    <lineage>
        <taxon>Eukaryota</taxon>
        <taxon>Sar</taxon>
        <taxon>Alveolata</taxon>
        <taxon>Apicomplexa</taxon>
        <taxon>Aconoidasida</taxon>
        <taxon>Piroplasmida</taxon>
        <taxon>Babesiidae</taxon>
        <taxon>Babesia</taxon>
    </lineage>
</organism>
<comment type="caution">
    <text evidence="2">The sequence shown here is derived from an EMBL/GenBank/DDBJ whole genome shotgun (WGS) entry which is preliminary data.</text>
</comment>
<accession>A0AAD9GJ97</accession>
<sequence length="337" mass="37480">MAFDNMVDKDGAISRLQNTLLRLPKDDLIKLLKSTYQAMRIKHGIPFERCVATATCGPTQSNAKAKGAKTSAIPRSKNKHSANRKKQTEALSDTHDGDRVEQPTFRQIDSYIDDLNRLSLSSNSNDSDGIGLSDISEGANGAQKHRSVTSPTQCLLRECDNGEPAGFNDSDFVKSVFPEDLKHSTPVPPLDLSDIGLKMKNPYQIRNQGIPTGMSVQNSLNTDAMPRMDSASVRSFAAARRPEQQFVDHATAYGYRNPVMQSMMDPRVVAPSSYSMTTRHGAWVPGYPVPKSMHDRPQFYRERPLRSVYTNQVVYRGTPQMVNPVTFHGRGHSVQRL</sequence>
<evidence type="ECO:0000256" key="1">
    <source>
        <dbReference type="SAM" id="MobiDB-lite"/>
    </source>
</evidence>
<reference evidence="2" key="1">
    <citation type="journal article" date="2014" name="Nucleic Acids Res.">
        <title>The evolutionary dynamics of variant antigen genes in Babesia reveal a history of genomic innovation underlying host-parasite interaction.</title>
        <authorList>
            <person name="Jackson A.P."/>
            <person name="Otto T.D."/>
            <person name="Darby A."/>
            <person name="Ramaprasad A."/>
            <person name="Xia D."/>
            <person name="Echaide I.E."/>
            <person name="Farber M."/>
            <person name="Gahlot S."/>
            <person name="Gamble J."/>
            <person name="Gupta D."/>
            <person name="Gupta Y."/>
            <person name="Jackson L."/>
            <person name="Malandrin L."/>
            <person name="Malas T.B."/>
            <person name="Moussa E."/>
            <person name="Nair M."/>
            <person name="Reid A.J."/>
            <person name="Sanders M."/>
            <person name="Sharma J."/>
            <person name="Tracey A."/>
            <person name="Quail M.A."/>
            <person name="Weir W."/>
            <person name="Wastling J.M."/>
            <person name="Hall N."/>
            <person name="Willadsen P."/>
            <person name="Lingelbach K."/>
            <person name="Shiels B."/>
            <person name="Tait A."/>
            <person name="Berriman M."/>
            <person name="Allred D.R."/>
            <person name="Pain A."/>
        </authorList>
    </citation>
    <scope>NUCLEOTIDE SEQUENCE</scope>
    <source>
        <strain evidence="2">1802A</strain>
    </source>
</reference>
<keyword evidence="3" id="KW-1185">Reference proteome</keyword>
<feature type="compositionally biased region" description="Basic residues" evidence="1">
    <location>
        <begin position="76"/>
        <end position="85"/>
    </location>
</feature>
<protein>
    <submittedName>
        <fullName evidence="2">Uncharacterized protein</fullName>
    </submittedName>
</protein>
<evidence type="ECO:0000313" key="3">
    <source>
        <dbReference type="Proteomes" id="UP001195914"/>
    </source>
</evidence>